<proteinExistence type="predicted"/>
<accession>A0A6A4GBN7</accession>
<name>A0A6A4GBN7_9AGAR</name>
<dbReference type="EMBL" id="ML770968">
    <property type="protein sequence ID" value="KAE9382810.1"/>
    <property type="molecule type" value="Genomic_DNA"/>
</dbReference>
<dbReference type="Proteomes" id="UP000799118">
    <property type="component" value="Unassembled WGS sequence"/>
</dbReference>
<protein>
    <submittedName>
        <fullName evidence="2">Uncharacterized protein</fullName>
    </submittedName>
</protein>
<gene>
    <name evidence="2" type="ORF">BT96DRAFT_1010012</name>
</gene>
<keyword evidence="1" id="KW-0812">Transmembrane</keyword>
<organism evidence="2 3">
    <name type="scientific">Gymnopus androsaceus JB14</name>
    <dbReference type="NCBI Taxonomy" id="1447944"/>
    <lineage>
        <taxon>Eukaryota</taxon>
        <taxon>Fungi</taxon>
        <taxon>Dikarya</taxon>
        <taxon>Basidiomycota</taxon>
        <taxon>Agaricomycotina</taxon>
        <taxon>Agaricomycetes</taxon>
        <taxon>Agaricomycetidae</taxon>
        <taxon>Agaricales</taxon>
        <taxon>Marasmiineae</taxon>
        <taxon>Omphalotaceae</taxon>
        <taxon>Gymnopus</taxon>
    </lineage>
</organism>
<dbReference type="AlphaFoldDB" id="A0A6A4GBN7"/>
<evidence type="ECO:0000256" key="1">
    <source>
        <dbReference type="SAM" id="Phobius"/>
    </source>
</evidence>
<evidence type="ECO:0000313" key="3">
    <source>
        <dbReference type="Proteomes" id="UP000799118"/>
    </source>
</evidence>
<reference evidence="2" key="1">
    <citation type="journal article" date="2019" name="Environ. Microbiol.">
        <title>Fungal ecological strategies reflected in gene transcription - a case study of two litter decomposers.</title>
        <authorList>
            <person name="Barbi F."/>
            <person name="Kohler A."/>
            <person name="Barry K."/>
            <person name="Baskaran P."/>
            <person name="Daum C."/>
            <person name="Fauchery L."/>
            <person name="Ihrmark K."/>
            <person name="Kuo A."/>
            <person name="LaButti K."/>
            <person name="Lipzen A."/>
            <person name="Morin E."/>
            <person name="Grigoriev I.V."/>
            <person name="Henrissat B."/>
            <person name="Lindahl B."/>
            <person name="Martin F."/>
        </authorList>
    </citation>
    <scope>NUCLEOTIDE SEQUENCE</scope>
    <source>
        <strain evidence="2">JB14</strain>
    </source>
</reference>
<feature type="transmembrane region" description="Helical" evidence="1">
    <location>
        <begin position="36"/>
        <end position="59"/>
    </location>
</feature>
<keyword evidence="3" id="KW-1185">Reference proteome</keyword>
<keyword evidence="1" id="KW-0472">Membrane</keyword>
<evidence type="ECO:0000313" key="2">
    <source>
        <dbReference type="EMBL" id="KAE9382810.1"/>
    </source>
</evidence>
<keyword evidence="1" id="KW-1133">Transmembrane helix</keyword>
<sequence length="210" mass="23131">MNDFATELPTSSGFALQHLESHRLLGLRRLLDLRHFFAFGHYFALGITLLLVITPLWGITSPWAIILRLGSFSTIVPYHSPQQPSAIPDLLANMIAARERPGVYWSQTGAWMLALRLGLRTGSPVVWPPPAPSGISPLPSLPSRLFPDREHLALAEFRISGTIACLCCHQRTPLFSALIFAIPSSRRSISPMPTSLATMDGFDLPLARVL</sequence>